<dbReference type="WBParaSite" id="ACOC_0001072901-mRNA-1">
    <property type="protein sequence ID" value="ACOC_0001072901-mRNA-1"/>
    <property type="gene ID" value="ACOC_0001072901"/>
</dbReference>
<name>A0A158PKZ5_ANGCS</name>
<gene>
    <name evidence="1" type="ORF">ACOC_LOCUS10730</name>
</gene>
<accession>A0A158PKZ5</accession>
<dbReference type="SUPFAM" id="SSF53300">
    <property type="entry name" value="vWA-like"/>
    <property type="match status" value="1"/>
</dbReference>
<dbReference type="InterPro" id="IPR036465">
    <property type="entry name" value="vWFA_dom_sf"/>
</dbReference>
<dbReference type="Proteomes" id="UP000267027">
    <property type="component" value="Unassembled WGS sequence"/>
</dbReference>
<reference evidence="3" key="1">
    <citation type="submission" date="2016-04" db="UniProtKB">
        <authorList>
            <consortium name="WormBaseParasite"/>
        </authorList>
    </citation>
    <scope>IDENTIFICATION</scope>
</reference>
<dbReference type="STRING" id="334426.A0A158PKZ5"/>
<evidence type="ECO:0000313" key="1">
    <source>
        <dbReference type="EMBL" id="VDM62315.1"/>
    </source>
</evidence>
<dbReference type="EMBL" id="UYYA01004534">
    <property type="protein sequence ID" value="VDM62315.1"/>
    <property type="molecule type" value="Genomic_DNA"/>
</dbReference>
<dbReference type="OrthoDB" id="5871058at2759"/>
<evidence type="ECO:0000313" key="3">
    <source>
        <dbReference type="WBParaSite" id="ACOC_0001072901-mRNA-1"/>
    </source>
</evidence>
<keyword evidence="2" id="KW-1185">Reference proteome</keyword>
<dbReference type="AlphaFoldDB" id="A0A158PKZ5"/>
<reference evidence="1 2" key="2">
    <citation type="submission" date="2018-11" db="EMBL/GenBank/DDBJ databases">
        <authorList>
            <consortium name="Pathogen Informatics"/>
        </authorList>
    </citation>
    <scope>NUCLEOTIDE SEQUENCE [LARGE SCALE GENOMIC DNA]</scope>
    <source>
        <strain evidence="1 2">Costa Rica</strain>
    </source>
</reference>
<evidence type="ECO:0000313" key="2">
    <source>
        <dbReference type="Proteomes" id="UP000267027"/>
    </source>
</evidence>
<organism evidence="3">
    <name type="scientific">Angiostrongylus costaricensis</name>
    <name type="common">Nematode worm</name>
    <dbReference type="NCBI Taxonomy" id="334426"/>
    <lineage>
        <taxon>Eukaryota</taxon>
        <taxon>Metazoa</taxon>
        <taxon>Ecdysozoa</taxon>
        <taxon>Nematoda</taxon>
        <taxon>Chromadorea</taxon>
        <taxon>Rhabditida</taxon>
        <taxon>Rhabditina</taxon>
        <taxon>Rhabditomorpha</taxon>
        <taxon>Strongyloidea</taxon>
        <taxon>Metastrongylidae</taxon>
        <taxon>Angiostrongylus</taxon>
    </lineage>
</organism>
<sequence length="472" mass="53876">MFEQKWIAGEWTCFRNQIWYPGQALDNMEGRLANEKSDKYAIITSKGLVAAFRSGTVVPIMESTHLPVMCSRPAPINAHYPKAITEKMKELGFKSFVYNDASKQPRPFIILRALIEFEVTNEFSAGGKRLHQACESLRNGYAATPLDFYNVNDFKAMLKEAKVNIVGVPGSRIDSVGAKNNEQCAKGPYPGRYRNDFFFELKNGGMKSAREDKYWRPTFPDRFCADTPRTALGFSQEGLVDIPNSARMFVVCTYGEESRATDEDRAAKCSKHATYDKKTDTCTCMNPFSDLKYTNMFITTENDKSRKQGTKCVNCQRPYDHEFAIVVENNKEMVDRREAIKHLLRVFAYIGLVTNSRMKLFLYADSVTSGRYRTPEGVVPHLRAHFEYEYEWPKGQGKKLAPALQQVYEFFKNKATDRKVLVIITNGLPSDLEEAKKAKESGRIRDVGSTRYSMVFFLIQQESKRARVEAIN</sequence>
<proteinExistence type="predicted"/>
<protein>
    <submittedName>
        <fullName evidence="3">VWFA domain-containing protein</fullName>
    </submittedName>
</protein>